<proteinExistence type="predicted"/>
<sequence length="145" mass="15659">MDQIAFSAPLSSQDERPLTARRIKRAHDRYQARCRRSSLVTAEWLKNDLPPVALLAIQAHDHRTGIVSETNLADALKLADAIAIGEITAGRQAMVSALAKPDNGAAMRSALTERPYLPRIILNLSQNHGISLAAMADVCSAAPPQ</sequence>
<dbReference type="EMBL" id="JAOCZP010000001">
    <property type="protein sequence ID" value="MCT7374062.1"/>
    <property type="molecule type" value="Genomic_DNA"/>
</dbReference>
<evidence type="ECO:0000313" key="1">
    <source>
        <dbReference type="EMBL" id="MCT7374062.1"/>
    </source>
</evidence>
<accession>A0ABT2LHL9</accession>
<evidence type="ECO:0000313" key="2">
    <source>
        <dbReference type="Proteomes" id="UP001320831"/>
    </source>
</evidence>
<keyword evidence="2" id="KW-1185">Reference proteome</keyword>
<protein>
    <submittedName>
        <fullName evidence="1">Uncharacterized protein</fullName>
    </submittedName>
</protein>
<name>A0ABT2LHL9_9HYPH</name>
<reference evidence="1 2" key="1">
    <citation type="submission" date="2022-09" db="EMBL/GenBank/DDBJ databases">
        <title>Chelativorans salina sp. nov., a novel slightly halophilic bacterium isolated from a saline lake sediment enrichment.</title>
        <authorList>
            <person name="Gao L."/>
            <person name="Fang B.-Z."/>
            <person name="Li W.-J."/>
        </authorList>
    </citation>
    <scope>NUCLEOTIDE SEQUENCE [LARGE SCALE GENOMIC DNA]</scope>
    <source>
        <strain evidence="1 2">EGI FJ00035</strain>
    </source>
</reference>
<comment type="caution">
    <text evidence="1">The sequence shown here is derived from an EMBL/GenBank/DDBJ whole genome shotgun (WGS) entry which is preliminary data.</text>
</comment>
<organism evidence="1 2">
    <name type="scientific">Chelativorans salis</name>
    <dbReference type="NCBI Taxonomy" id="2978478"/>
    <lineage>
        <taxon>Bacteria</taxon>
        <taxon>Pseudomonadati</taxon>
        <taxon>Pseudomonadota</taxon>
        <taxon>Alphaproteobacteria</taxon>
        <taxon>Hyphomicrobiales</taxon>
        <taxon>Phyllobacteriaceae</taxon>
        <taxon>Chelativorans</taxon>
    </lineage>
</organism>
<gene>
    <name evidence="1" type="ORF">N5A92_03310</name>
</gene>
<dbReference type="Proteomes" id="UP001320831">
    <property type="component" value="Unassembled WGS sequence"/>
</dbReference>
<dbReference type="RefSeq" id="WP_260900414.1">
    <property type="nucleotide sequence ID" value="NZ_JAOCZP010000001.1"/>
</dbReference>